<dbReference type="EMBL" id="LT599584">
    <property type="protein sequence ID" value="SBW84361.1"/>
    <property type="molecule type" value="Genomic_DNA"/>
</dbReference>
<name>A0A1D3K835_PSEVE</name>
<dbReference type="RefSeq" id="WP_017848238.1">
    <property type="nucleotide sequence ID" value="NZ_AOUH01000028.1"/>
</dbReference>
<proteinExistence type="predicted"/>
<dbReference type="Proteomes" id="UP000245431">
    <property type="component" value="Chromosome PVE_r2"/>
</dbReference>
<evidence type="ECO:0000313" key="1">
    <source>
        <dbReference type="EMBL" id="SBW84361.1"/>
    </source>
</evidence>
<evidence type="ECO:0000313" key="2">
    <source>
        <dbReference type="Proteomes" id="UP000245431"/>
    </source>
</evidence>
<accession>A0A1D3K835</accession>
<organism evidence="1 2">
    <name type="scientific">Pseudomonas veronii 1YdBTEX2</name>
    <dbReference type="NCBI Taxonomy" id="1295141"/>
    <lineage>
        <taxon>Bacteria</taxon>
        <taxon>Pseudomonadati</taxon>
        <taxon>Pseudomonadota</taxon>
        <taxon>Gammaproteobacteria</taxon>
        <taxon>Pseudomonadales</taxon>
        <taxon>Pseudomonadaceae</taxon>
        <taxon>Pseudomonas</taxon>
    </lineage>
</organism>
<sequence>MSHSILVAGRKGEMVEVEQFDLFKHRINETDFNISVHAEPKSVGSRGDRPLVVSLYETGCRIASLSAGNASLVLGGGTGSIDKQQIRVCALITVESLIAEIGGMRLSSLLGNSLSEQNHYNQ</sequence>
<reference evidence="2" key="1">
    <citation type="submission" date="2016-07" db="EMBL/GenBank/DDBJ databases">
        <authorList>
            <person name="Florea S."/>
            <person name="Webb J.S."/>
            <person name="Jaromczyk J."/>
            <person name="Schardl C.L."/>
        </authorList>
    </citation>
    <scope>NUCLEOTIDE SEQUENCE [LARGE SCALE GENOMIC DNA]</scope>
    <source>
        <strain evidence="2">1YdBTEX2</strain>
    </source>
</reference>
<dbReference type="AlphaFoldDB" id="A0A1D3K835"/>
<gene>
    <name evidence="1" type="ORF">PVE_R2G0332</name>
</gene>
<protein>
    <submittedName>
        <fullName evidence="1">Uncharacterized protein</fullName>
    </submittedName>
</protein>